<evidence type="ECO:0000259" key="2">
    <source>
        <dbReference type="Pfam" id="PF07593"/>
    </source>
</evidence>
<accession>A0ABP9VN25</accession>
<dbReference type="GO" id="GO:0006508">
    <property type="term" value="P:proteolysis"/>
    <property type="evidence" value="ECO:0007669"/>
    <property type="project" value="UniProtKB-KW"/>
</dbReference>
<dbReference type="EMBL" id="BAABRO010000003">
    <property type="protein sequence ID" value="GAA5506599.1"/>
    <property type="molecule type" value="Genomic_DNA"/>
</dbReference>
<dbReference type="Gene3D" id="1.25.40.10">
    <property type="entry name" value="Tetratricopeptide repeat domain"/>
    <property type="match status" value="2"/>
</dbReference>
<dbReference type="SUPFAM" id="SSF69318">
    <property type="entry name" value="Integrin alpha N-terminal domain"/>
    <property type="match status" value="1"/>
</dbReference>
<dbReference type="PANTHER" id="PTHR16026:SF0">
    <property type="entry name" value="CARTILAGE ACIDIC PROTEIN 1"/>
    <property type="match status" value="1"/>
</dbReference>
<dbReference type="PANTHER" id="PTHR16026">
    <property type="entry name" value="CARTILAGE ACIDIC PROTEIN 1"/>
    <property type="match status" value="1"/>
</dbReference>
<evidence type="ECO:0000313" key="3">
    <source>
        <dbReference type="EMBL" id="GAA5506599.1"/>
    </source>
</evidence>
<dbReference type="Pfam" id="PF13517">
    <property type="entry name" value="FG-GAP_3"/>
    <property type="match status" value="1"/>
</dbReference>
<keyword evidence="3" id="KW-0645">Protease</keyword>
<dbReference type="Pfam" id="PF13432">
    <property type="entry name" value="TPR_16"/>
    <property type="match status" value="1"/>
</dbReference>
<dbReference type="InterPro" id="IPR011990">
    <property type="entry name" value="TPR-like_helical_dom_sf"/>
</dbReference>
<proteinExistence type="predicted"/>
<dbReference type="InterPro" id="IPR027039">
    <property type="entry name" value="Crtac1"/>
</dbReference>
<keyword evidence="3" id="KW-0378">Hydrolase</keyword>
<evidence type="ECO:0000313" key="4">
    <source>
        <dbReference type="Proteomes" id="UP001416858"/>
    </source>
</evidence>
<reference evidence="3 4" key="1">
    <citation type="submission" date="2024-02" db="EMBL/GenBank/DDBJ databases">
        <title>Rhodopirellula caenicola NBRC 110016.</title>
        <authorList>
            <person name="Ichikawa N."/>
            <person name="Katano-Makiyama Y."/>
            <person name="Hidaka K."/>
        </authorList>
    </citation>
    <scope>NUCLEOTIDE SEQUENCE [LARGE SCALE GENOMIC DNA]</scope>
    <source>
        <strain evidence="3 4">NBRC 110016</strain>
    </source>
</reference>
<name>A0ABP9VN25_9BACT</name>
<dbReference type="GO" id="GO:0008233">
    <property type="term" value="F:peptidase activity"/>
    <property type="evidence" value="ECO:0007669"/>
    <property type="project" value="UniProtKB-KW"/>
</dbReference>
<keyword evidence="4" id="KW-1185">Reference proteome</keyword>
<protein>
    <submittedName>
        <fullName evidence="3">Beta-barrel assembly-enhancing protease</fullName>
    </submittedName>
</protein>
<gene>
    <name evidence="3" type="primary">bepA_6</name>
    <name evidence="3" type="ORF">Rcae01_02052</name>
</gene>
<comment type="caution">
    <text evidence="3">The sequence shown here is derived from an EMBL/GenBank/DDBJ whole genome shotgun (WGS) entry which is preliminary data.</text>
</comment>
<keyword evidence="1" id="KW-0732">Signal</keyword>
<organism evidence="3 4">
    <name type="scientific">Novipirellula caenicola</name>
    <dbReference type="NCBI Taxonomy" id="1536901"/>
    <lineage>
        <taxon>Bacteria</taxon>
        <taxon>Pseudomonadati</taxon>
        <taxon>Planctomycetota</taxon>
        <taxon>Planctomycetia</taxon>
        <taxon>Pirellulales</taxon>
        <taxon>Pirellulaceae</taxon>
        <taxon>Novipirellula</taxon>
    </lineage>
</organism>
<dbReference type="SUPFAM" id="SSF48452">
    <property type="entry name" value="TPR-like"/>
    <property type="match status" value="2"/>
</dbReference>
<dbReference type="InterPro" id="IPR013517">
    <property type="entry name" value="FG-GAP"/>
</dbReference>
<feature type="domain" description="ASPIC/UnbV" evidence="2">
    <location>
        <begin position="946"/>
        <end position="1006"/>
    </location>
</feature>
<dbReference type="Gene3D" id="2.130.10.130">
    <property type="entry name" value="Integrin alpha, N-terminal"/>
    <property type="match status" value="1"/>
</dbReference>
<dbReference type="Proteomes" id="UP001416858">
    <property type="component" value="Unassembled WGS sequence"/>
</dbReference>
<evidence type="ECO:0000256" key="1">
    <source>
        <dbReference type="ARBA" id="ARBA00022729"/>
    </source>
</evidence>
<dbReference type="InterPro" id="IPR011519">
    <property type="entry name" value="UnbV_ASPIC"/>
</dbReference>
<dbReference type="Pfam" id="PF07593">
    <property type="entry name" value="UnbV_ASPIC"/>
    <property type="match status" value="1"/>
</dbReference>
<sequence length="1026" mass="112055">MLYGSILEGGGESPFFLTMKYLRDTPSESGFGASFRFGLPQRLVLLCLAAMLLVGCGRETTDSPKTAETTAEQPVVAADEAARLAMQRGDLSAAQARIQEALLVRPEDPVVLELAGDIAAASQRVGDAVSLYQSAVDHSAKPSLALLDKVGKGWMHLGRPFEAVQLLETAVQLYPKQPSVRTDLAGLLAALGMQRQAGPHLQWLVMRGHAGVNELIMLSDLARPQNDAAMSEYSLKHFPDDLRPQFSLSRADAYREDWPKVRERLAPVVAKYPEFVIAQASYGRALVELGDEDAVQAWVTSLPEGIEDQPQYWMAAAVWAERHGDVRQAARSYWQAAKLEADNAEALSRLAIVLAELQMDAESRAISERAGKLALMRDAVDLLHSRQNNSQQIAVRVAKAMQELGRPWEAAGWLRAGALMNRELDPSLREVYASVRETLTAKTPWQLPETQVANDLDLSHFPKVRWHGAKRNSIANATDAGAEGRGIRFEEQAAERNLNHVCVVEKPARGEAGLWIYQSGAGGAAAIDFDLDGWMDVYLTAMDGDPHQTNSAPNRCFRNLAGQFSDVTELAQLGDTGFAQGLAVGDINSDGFDDLYIANYGRNRLYQNNGDGTFTDVTEASGLGGDDWTTSVAIADLDQDGFADLFDVGYCGGRGPFEVPCYEDGKVMACLPKSFPAQQDRVWQGQPDGRFAEVTDTWLEKHDLAHGLGIVVGSLDELPGLDVYVANDMAANHFWSATTDRDGAFGLSEQAVVRGLAVDRRSLSQASMGIAAGDPDQDGDFDFYLTHFAAEYNTYYEQIRPGLWADLTSRVGLAEPTMPMLAFGTQWFDADNDGSLELMVANGHLNDFQDKGDAYRMPMQFFHRSSAGRWSLLPPSQLGPYFSSKRLARSLINLDVDRDGRQDALVTHLFDPVGLLINRSTNSIAKKESSSIALYLKSTQGHRDPIGAIVSVEIAGRSLVGQLFAGNGYQCSSERCVRFGLAEAAAVERVSVLWPSGTREEFGPLRQGGEYVLCEGSGEAFRLLQP</sequence>
<dbReference type="InterPro" id="IPR028994">
    <property type="entry name" value="Integrin_alpha_N"/>
</dbReference>